<name>A0A6J4UU23_9DEIN</name>
<feature type="non-terminal residue" evidence="2">
    <location>
        <position position="1"/>
    </location>
</feature>
<reference evidence="2" key="1">
    <citation type="submission" date="2020-02" db="EMBL/GenBank/DDBJ databases">
        <authorList>
            <person name="Meier V. D."/>
        </authorList>
    </citation>
    <scope>NUCLEOTIDE SEQUENCE</scope>
    <source>
        <strain evidence="2">AVDCRST_MAG86</strain>
    </source>
</reference>
<sequence length="99" mass="10757">DILADTPAADRTRARDDRSAGVYRRVERVPVCLDFYCFRSASADGSSRYRAALGADRTAGALRRDHGGVGARVDSTSYPRAHLPSPHRRRSDGGGGQRL</sequence>
<feature type="non-terminal residue" evidence="2">
    <location>
        <position position="99"/>
    </location>
</feature>
<protein>
    <submittedName>
        <fullName evidence="2">Maltodextrin ABC transporter, permease protein MdxG</fullName>
    </submittedName>
</protein>
<feature type="region of interest" description="Disordered" evidence="1">
    <location>
        <begin position="1"/>
        <end position="20"/>
    </location>
</feature>
<accession>A0A6J4UU23</accession>
<feature type="region of interest" description="Disordered" evidence="1">
    <location>
        <begin position="64"/>
        <end position="99"/>
    </location>
</feature>
<evidence type="ECO:0000313" key="2">
    <source>
        <dbReference type="EMBL" id="CAA9560469.1"/>
    </source>
</evidence>
<feature type="compositionally biased region" description="Basic and acidic residues" evidence="1">
    <location>
        <begin position="8"/>
        <end position="20"/>
    </location>
</feature>
<dbReference type="EMBL" id="CADCWP010000038">
    <property type="protein sequence ID" value="CAA9560469.1"/>
    <property type="molecule type" value="Genomic_DNA"/>
</dbReference>
<proteinExistence type="predicted"/>
<evidence type="ECO:0000256" key="1">
    <source>
        <dbReference type="SAM" id="MobiDB-lite"/>
    </source>
</evidence>
<organism evidence="2">
    <name type="scientific">uncultured Truepera sp</name>
    <dbReference type="NCBI Taxonomy" id="543023"/>
    <lineage>
        <taxon>Bacteria</taxon>
        <taxon>Thermotogati</taxon>
        <taxon>Deinococcota</taxon>
        <taxon>Deinococci</taxon>
        <taxon>Trueperales</taxon>
        <taxon>Trueperaceae</taxon>
        <taxon>Truepera</taxon>
        <taxon>environmental samples</taxon>
    </lineage>
</organism>
<dbReference type="AlphaFoldDB" id="A0A6J4UU23"/>
<gene>
    <name evidence="2" type="ORF">AVDCRST_MAG86-577</name>
</gene>